<sequence length="403" mass="45680">MLFIRPTLRIARTGCGLRCQLQWPTQKQQCPGLMQSPIPSRRTITTEKISEAESGAESHGAMVEMEQSVENQWRDQWTNDNSYQSDSGTGGRYEDRSRRGPRPARELTPADLEMIERQNMEREGIAEENYQRMVKSVDWKTFGIKSVPPRIIKHARIIPVSPSYFSRQPTFNESYLRLHNLLRNNAHLPTMQAEDVKRVAWRSFDDYSRMTGEEIKLPLFNEAINLAKRLHRIRPSLRPEAVSEALSDFLRPSNPYDRVKPVRVVDKFGRSLGMGRRKTSTARAWVVEGTGECLINGKTLSEAFGRVHDRESATWPLRVTERMDKYNIWALVDGGGTTGQAEALTLAIARALSVHEPGLTNALRRGKQGIGMSNDGGRIFCLTSYVTIVKSIQPSNNPPTFPK</sequence>
<evidence type="ECO:0008006" key="8">
    <source>
        <dbReference type="Google" id="ProtNLM"/>
    </source>
</evidence>
<dbReference type="InterPro" id="IPR000754">
    <property type="entry name" value="Ribosomal_uS9"/>
</dbReference>
<feature type="compositionally biased region" description="Polar residues" evidence="5">
    <location>
        <begin position="78"/>
        <end position="87"/>
    </location>
</feature>
<evidence type="ECO:0000313" key="6">
    <source>
        <dbReference type="EMBL" id="KAJ2900174.1"/>
    </source>
</evidence>
<evidence type="ECO:0000313" key="7">
    <source>
        <dbReference type="Proteomes" id="UP001201980"/>
    </source>
</evidence>
<dbReference type="PANTHER" id="PTHR21569:SF1">
    <property type="entry name" value="SMALL RIBOSOMAL SUBUNIT PROTEIN US9M"/>
    <property type="match status" value="1"/>
</dbReference>
<evidence type="ECO:0000256" key="2">
    <source>
        <dbReference type="ARBA" id="ARBA00022980"/>
    </source>
</evidence>
<accession>A0AAD5WQQ7</accession>
<dbReference type="Proteomes" id="UP001201980">
    <property type="component" value="Unassembled WGS sequence"/>
</dbReference>
<dbReference type="PROSITE" id="PS00360">
    <property type="entry name" value="RIBOSOMAL_S9"/>
    <property type="match status" value="1"/>
</dbReference>
<name>A0AAD5WQQ7_9PEZI</name>
<proteinExistence type="inferred from homology"/>
<dbReference type="GO" id="GO:0005763">
    <property type="term" value="C:mitochondrial small ribosomal subunit"/>
    <property type="evidence" value="ECO:0007669"/>
    <property type="project" value="TreeGrafter"/>
</dbReference>
<dbReference type="SUPFAM" id="SSF54211">
    <property type="entry name" value="Ribosomal protein S5 domain 2-like"/>
    <property type="match status" value="1"/>
</dbReference>
<organism evidence="6 7">
    <name type="scientific">Zalerion maritima</name>
    <dbReference type="NCBI Taxonomy" id="339359"/>
    <lineage>
        <taxon>Eukaryota</taxon>
        <taxon>Fungi</taxon>
        <taxon>Dikarya</taxon>
        <taxon>Ascomycota</taxon>
        <taxon>Pezizomycotina</taxon>
        <taxon>Sordariomycetes</taxon>
        <taxon>Lulworthiomycetidae</taxon>
        <taxon>Lulworthiales</taxon>
        <taxon>Lulworthiaceae</taxon>
        <taxon>Zalerion</taxon>
    </lineage>
</organism>
<evidence type="ECO:0000256" key="3">
    <source>
        <dbReference type="ARBA" id="ARBA00023274"/>
    </source>
</evidence>
<comment type="caution">
    <text evidence="6">The sequence shown here is derived from an EMBL/GenBank/DDBJ whole genome shotgun (WGS) entry which is preliminary data.</text>
</comment>
<dbReference type="EMBL" id="JAKWBI020000177">
    <property type="protein sequence ID" value="KAJ2900174.1"/>
    <property type="molecule type" value="Genomic_DNA"/>
</dbReference>
<protein>
    <recommendedName>
        <fullName evidence="8">Ribosomal protein S5</fullName>
    </recommendedName>
</protein>
<dbReference type="AlphaFoldDB" id="A0AAD5WQQ7"/>
<dbReference type="InterPro" id="IPR020568">
    <property type="entry name" value="Ribosomal_Su5_D2-typ_SF"/>
</dbReference>
<dbReference type="GO" id="GO:0006412">
    <property type="term" value="P:translation"/>
    <property type="evidence" value="ECO:0007669"/>
    <property type="project" value="InterPro"/>
</dbReference>
<gene>
    <name evidence="6" type="ORF">MKZ38_002533</name>
</gene>
<reference evidence="6" key="1">
    <citation type="submission" date="2022-07" db="EMBL/GenBank/DDBJ databases">
        <title>Draft genome sequence of Zalerion maritima ATCC 34329, a (micro)plastics degrading marine fungus.</title>
        <authorList>
            <person name="Paco A."/>
            <person name="Goncalves M.F.M."/>
            <person name="Rocha-Santos T.A.P."/>
            <person name="Alves A."/>
        </authorList>
    </citation>
    <scope>NUCLEOTIDE SEQUENCE</scope>
    <source>
        <strain evidence="6">ATCC 34329</strain>
    </source>
</reference>
<dbReference type="InterPro" id="IPR014721">
    <property type="entry name" value="Ribsml_uS5_D2-typ_fold_subgr"/>
</dbReference>
<feature type="region of interest" description="Disordered" evidence="5">
    <location>
        <begin position="78"/>
        <end position="109"/>
    </location>
</feature>
<evidence type="ECO:0000256" key="1">
    <source>
        <dbReference type="ARBA" id="ARBA00005251"/>
    </source>
</evidence>
<evidence type="ECO:0000256" key="5">
    <source>
        <dbReference type="SAM" id="MobiDB-lite"/>
    </source>
</evidence>
<comment type="similarity">
    <text evidence="1 4">Belongs to the universal ribosomal protein uS9 family.</text>
</comment>
<keyword evidence="7" id="KW-1185">Reference proteome</keyword>
<dbReference type="GO" id="GO:0003723">
    <property type="term" value="F:RNA binding"/>
    <property type="evidence" value="ECO:0007669"/>
    <property type="project" value="TreeGrafter"/>
</dbReference>
<dbReference type="GO" id="GO:0003735">
    <property type="term" value="F:structural constituent of ribosome"/>
    <property type="evidence" value="ECO:0007669"/>
    <property type="project" value="InterPro"/>
</dbReference>
<evidence type="ECO:0000256" key="4">
    <source>
        <dbReference type="RuleBase" id="RU003815"/>
    </source>
</evidence>
<dbReference type="PANTHER" id="PTHR21569">
    <property type="entry name" value="RIBOSOMAL PROTEIN S9"/>
    <property type="match status" value="1"/>
</dbReference>
<dbReference type="InterPro" id="IPR020574">
    <property type="entry name" value="Ribosomal_uS9_CS"/>
</dbReference>
<keyword evidence="3 4" id="KW-0687">Ribonucleoprotein</keyword>
<keyword evidence="2 4" id="KW-0689">Ribosomal protein</keyword>
<dbReference type="Gene3D" id="3.30.230.10">
    <property type="match status" value="1"/>
</dbReference>
<dbReference type="Pfam" id="PF00380">
    <property type="entry name" value="Ribosomal_S9"/>
    <property type="match status" value="1"/>
</dbReference>